<dbReference type="PROSITE" id="PS50983">
    <property type="entry name" value="FE_B12_PBP"/>
    <property type="match status" value="1"/>
</dbReference>
<protein>
    <submittedName>
        <fullName evidence="3">Iron complex transporter substrate-binding protein</fullName>
    </submittedName>
</protein>
<sequence>MRFGPVFALAMALGFAPGAARAFPVEVDNCFETARFDAAPRRAVVNDTNMVQTMLDLGLADRIVAVSGIAGVERHLIAAPGVVAALHQFVGRYPSLEAVLGQDPDFMFAGWNYGFSAARGLTPAALAEMGVKSYTLRESCIRVGRREPITMETLYTDLQALGAIFGIVERAERMVTTLRRRVADVVERVRGAGVPPRVMYCSDCNSESPPVSVGAEGMTALITRLAGGRNIFDDVADSYVRVSWEEVARRDPQWILISDHRVPISEIIRHLTSDPQLGHVEAIRKRQFIIITYAEQTPSTRSVDGLEKIARALHPDRFAP</sequence>
<dbReference type="EMBL" id="CP039690">
    <property type="protein sequence ID" value="QCI68280.1"/>
    <property type="molecule type" value="Genomic_DNA"/>
</dbReference>
<dbReference type="InterPro" id="IPR002491">
    <property type="entry name" value="ABC_transptr_periplasmic_BD"/>
</dbReference>
<name>A0A4D7BBY6_9HYPH</name>
<dbReference type="Pfam" id="PF01497">
    <property type="entry name" value="Peripla_BP_2"/>
    <property type="match status" value="1"/>
</dbReference>
<dbReference type="OrthoDB" id="9797850at2"/>
<dbReference type="PANTHER" id="PTHR30535:SF7">
    <property type="entry name" value="IRON(III) DICITRATE-BINDING PROTEIN"/>
    <property type="match status" value="1"/>
</dbReference>
<dbReference type="KEGG" id="pstg:E8M01_31080"/>
<evidence type="ECO:0000313" key="4">
    <source>
        <dbReference type="Proteomes" id="UP000298781"/>
    </source>
</evidence>
<keyword evidence="4" id="KW-1185">Reference proteome</keyword>
<accession>A0A4D7BBY6</accession>
<proteinExistence type="predicted"/>
<evidence type="ECO:0000256" key="1">
    <source>
        <dbReference type="SAM" id="SignalP"/>
    </source>
</evidence>
<feature type="signal peptide" evidence="1">
    <location>
        <begin position="1"/>
        <end position="22"/>
    </location>
</feature>
<dbReference type="InterPro" id="IPR050902">
    <property type="entry name" value="ABC_Transporter_SBP"/>
</dbReference>
<evidence type="ECO:0000259" key="2">
    <source>
        <dbReference type="PROSITE" id="PS50983"/>
    </source>
</evidence>
<dbReference type="Proteomes" id="UP000298781">
    <property type="component" value="Chromosome"/>
</dbReference>
<keyword evidence="1" id="KW-0732">Signal</keyword>
<feature type="chain" id="PRO_5020201354" evidence="1">
    <location>
        <begin position="23"/>
        <end position="320"/>
    </location>
</feature>
<dbReference type="SUPFAM" id="SSF53807">
    <property type="entry name" value="Helical backbone' metal receptor"/>
    <property type="match status" value="1"/>
</dbReference>
<organism evidence="3 4">
    <name type="scientific">Phreatobacter stygius</name>
    <dbReference type="NCBI Taxonomy" id="1940610"/>
    <lineage>
        <taxon>Bacteria</taxon>
        <taxon>Pseudomonadati</taxon>
        <taxon>Pseudomonadota</taxon>
        <taxon>Alphaproteobacteria</taxon>
        <taxon>Hyphomicrobiales</taxon>
        <taxon>Phreatobacteraceae</taxon>
        <taxon>Phreatobacter</taxon>
    </lineage>
</organism>
<gene>
    <name evidence="3" type="ORF">E8M01_31080</name>
</gene>
<dbReference type="PANTHER" id="PTHR30535">
    <property type="entry name" value="VITAMIN B12-BINDING PROTEIN"/>
    <property type="match status" value="1"/>
</dbReference>
<dbReference type="AlphaFoldDB" id="A0A4D7BBY6"/>
<feature type="domain" description="Fe/B12 periplasmic-binding" evidence="2">
    <location>
        <begin position="42"/>
        <end position="317"/>
    </location>
</feature>
<reference evidence="3 4" key="1">
    <citation type="submission" date="2019-04" db="EMBL/GenBank/DDBJ databases">
        <title>Phreatobacter aquaticus sp. nov.</title>
        <authorList>
            <person name="Choi A."/>
        </authorList>
    </citation>
    <scope>NUCLEOTIDE SEQUENCE [LARGE SCALE GENOMIC DNA]</scope>
    <source>
        <strain evidence="3 4">KCTC 52518</strain>
    </source>
</reference>
<dbReference type="Gene3D" id="3.40.50.1980">
    <property type="entry name" value="Nitrogenase molybdenum iron protein domain"/>
    <property type="match status" value="2"/>
</dbReference>
<dbReference type="RefSeq" id="WP_136963699.1">
    <property type="nucleotide sequence ID" value="NZ_CP039690.1"/>
</dbReference>
<evidence type="ECO:0000313" key="3">
    <source>
        <dbReference type="EMBL" id="QCI68280.1"/>
    </source>
</evidence>